<keyword evidence="3 5" id="KW-1133">Transmembrane helix</keyword>
<organism evidence="6">
    <name type="scientific">hydrothermal vent metagenome</name>
    <dbReference type="NCBI Taxonomy" id="652676"/>
    <lineage>
        <taxon>unclassified sequences</taxon>
        <taxon>metagenomes</taxon>
        <taxon>ecological metagenomes</taxon>
    </lineage>
</organism>
<feature type="transmembrane region" description="Helical" evidence="5">
    <location>
        <begin position="84"/>
        <end position="103"/>
    </location>
</feature>
<dbReference type="Pfam" id="PF04191">
    <property type="entry name" value="PEMT"/>
    <property type="match status" value="1"/>
</dbReference>
<dbReference type="AlphaFoldDB" id="A0A3B1DPH1"/>
<name>A0A3B1DPH1_9ZZZZ</name>
<dbReference type="GO" id="GO:0012505">
    <property type="term" value="C:endomembrane system"/>
    <property type="evidence" value="ECO:0007669"/>
    <property type="project" value="UniProtKB-SubCell"/>
</dbReference>
<dbReference type="PANTHER" id="PTHR43847:SF1">
    <property type="entry name" value="BLL3993 PROTEIN"/>
    <property type="match status" value="1"/>
</dbReference>
<protein>
    <recommendedName>
        <fullName evidence="7">Steroid 5-alpha reductase C-terminal domain-containing protein</fullName>
    </recommendedName>
</protein>
<evidence type="ECO:0000256" key="4">
    <source>
        <dbReference type="ARBA" id="ARBA00023136"/>
    </source>
</evidence>
<feature type="transmembrane region" description="Helical" evidence="5">
    <location>
        <begin position="175"/>
        <end position="193"/>
    </location>
</feature>
<dbReference type="Gene3D" id="1.20.120.1630">
    <property type="match status" value="1"/>
</dbReference>
<keyword evidence="2 5" id="KW-0812">Transmembrane</keyword>
<sequence>MKKRIKIDSSLLSFVIILTGFLYLFPGLYGSNRFFDNVLDFIGMMGVLKGVVLRMAARGHKKANSRKGQALVTEGLYSLTRNPMYLGSFLIGAGFVFIVWPWWTLPLFAGLFYMRFNKQMVKEEAVLSEQFGKVYQDYCRKSPRIFPSISTMIKFKVSTIINMKELFSTKEKRGLIGWPLLAVVLETFQEMFLFKSTDIFQTCILFISSMAVFALMFAVAYYKR</sequence>
<evidence type="ECO:0000313" key="6">
    <source>
        <dbReference type="EMBL" id="VAX38014.1"/>
    </source>
</evidence>
<accession>A0A3B1DPH1</accession>
<dbReference type="InterPro" id="IPR052527">
    <property type="entry name" value="Metal_cation-efflux_comp"/>
</dbReference>
<dbReference type="EMBL" id="UOGJ01000148">
    <property type="protein sequence ID" value="VAX38014.1"/>
    <property type="molecule type" value="Genomic_DNA"/>
</dbReference>
<proteinExistence type="predicted"/>
<evidence type="ECO:0000256" key="5">
    <source>
        <dbReference type="SAM" id="Phobius"/>
    </source>
</evidence>
<keyword evidence="4 5" id="KW-0472">Membrane</keyword>
<evidence type="ECO:0000256" key="3">
    <source>
        <dbReference type="ARBA" id="ARBA00022989"/>
    </source>
</evidence>
<gene>
    <name evidence="6" type="ORF">MNBD_UNCLBAC01-720</name>
</gene>
<evidence type="ECO:0008006" key="7">
    <source>
        <dbReference type="Google" id="ProtNLM"/>
    </source>
</evidence>
<reference evidence="6" key="1">
    <citation type="submission" date="2018-06" db="EMBL/GenBank/DDBJ databases">
        <authorList>
            <person name="Zhirakovskaya E."/>
        </authorList>
    </citation>
    <scope>NUCLEOTIDE SEQUENCE</scope>
</reference>
<dbReference type="InterPro" id="IPR007318">
    <property type="entry name" value="Phopholipid_MeTrfase"/>
</dbReference>
<feature type="transmembrane region" description="Helical" evidence="5">
    <location>
        <begin position="12"/>
        <end position="29"/>
    </location>
</feature>
<feature type="transmembrane region" description="Helical" evidence="5">
    <location>
        <begin position="199"/>
        <end position="222"/>
    </location>
</feature>
<dbReference type="PANTHER" id="PTHR43847">
    <property type="entry name" value="BLL3993 PROTEIN"/>
    <property type="match status" value="1"/>
</dbReference>
<evidence type="ECO:0000256" key="2">
    <source>
        <dbReference type="ARBA" id="ARBA00022692"/>
    </source>
</evidence>
<comment type="subcellular location">
    <subcellularLocation>
        <location evidence="1">Endomembrane system</location>
        <topology evidence="1">Multi-pass membrane protein</topology>
    </subcellularLocation>
</comment>
<evidence type="ECO:0000256" key="1">
    <source>
        <dbReference type="ARBA" id="ARBA00004127"/>
    </source>
</evidence>